<feature type="chain" id="PRO_5044874322" description="Secreted protein" evidence="2">
    <location>
        <begin position="24"/>
        <end position="112"/>
    </location>
</feature>
<dbReference type="EMBL" id="JBJQOH010000004">
    <property type="protein sequence ID" value="KAL3687314.1"/>
    <property type="molecule type" value="Genomic_DNA"/>
</dbReference>
<name>A0ABD3H9Z4_9MARC</name>
<sequence length="112" mass="12569">MGKHSVWWILFLGLILSASKCGGVIFDERGHPQAGALVHAKFGRLVELNFRLHGQTLLHVSNWRAHDGSDLRTRKSESSNVKSEVTTPKLPERQADGMIMKQQKQPRRSLAS</sequence>
<keyword evidence="4" id="KW-1185">Reference proteome</keyword>
<feature type="region of interest" description="Disordered" evidence="1">
    <location>
        <begin position="67"/>
        <end position="112"/>
    </location>
</feature>
<organism evidence="3 4">
    <name type="scientific">Riccia sorocarpa</name>
    <dbReference type="NCBI Taxonomy" id="122646"/>
    <lineage>
        <taxon>Eukaryota</taxon>
        <taxon>Viridiplantae</taxon>
        <taxon>Streptophyta</taxon>
        <taxon>Embryophyta</taxon>
        <taxon>Marchantiophyta</taxon>
        <taxon>Marchantiopsida</taxon>
        <taxon>Marchantiidae</taxon>
        <taxon>Marchantiales</taxon>
        <taxon>Ricciaceae</taxon>
        <taxon>Riccia</taxon>
    </lineage>
</organism>
<dbReference type="AlphaFoldDB" id="A0ABD3H9Z4"/>
<gene>
    <name evidence="3" type="ORF">R1sor_013623</name>
</gene>
<keyword evidence="2" id="KW-0732">Signal</keyword>
<evidence type="ECO:0000256" key="1">
    <source>
        <dbReference type="SAM" id="MobiDB-lite"/>
    </source>
</evidence>
<proteinExistence type="predicted"/>
<feature type="signal peptide" evidence="2">
    <location>
        <begin position="1"/>
        <end position="23"/>
    </location>
</feature>
<evidence type="ECO:0000313" key="4">
    <source>
        <dbReference type="Proteomes" id="UP001633002"/>
    </source>
</evidence>
<evidence type="ECO:0000313" key="3">
    <source>
        <dbReference type="EMBL" id="KAL3687314.1"/>
    </source>
</evidence>
<evidence type="ECO:0008006" key="5">
    <source>
        <dbReference type="Google" id="ProtNLM"/>
    </source>
</evidence>
<dbReference type="Proteomes" id="UP001633002">
    <property type="component" value="Unassembled WGS sequence"/>
</dbReference>
<evidence type="ECO:0000256" key="2">
    <source>
        <dbReference type="SAM" id="SignalP"/>
    </source>
</evidence>
<reference evidence="3 4" key="1">
    <citation type="submission" date="2024-09" db="EMBL/GenBank/DDBJ databases">
        <title>Chromosome-scale assembly of Riccia sorocarpa.</title>
        <authorList>
            <person name="Paukszto L."/>
        </authorList>
    </citation>
    <scope>NUCLEOTIDE SEQUENCE [LARGE SCALE GENOMIC DNA]</scope>
    <source>
        <strain evidence="3">LP-2024</strain>
        <tissue evidence="3">Aerial parts of the thallus</tissue>
    </source>
</reference>
<feature type="compositionally biased region" description="Basic and acidic residues" evidence="1">
    <location>
        <begin position="67"/>
        <end position="77"/>
    </location>
</feature>
<protein>
    <recommendedName>
        <fullName evidence="5">Secreted protein</fullName>
    </recommendedName>
</protein>
<accession>A0ABD3H9Z4</accession>
<comment type="caution">
    <text evidence="3">The sequence shown here is derived from an EMBL/GenBank/DDBJ whole genome shotgun (WGS) entry which is preliminary data.</text>
</comment>